<sequence>MVLDIMVSLSLLLNLVMLILLLTGNLAKNVQDFIAHQMTALEKGQERLEKTLREEMALTREESFKAHKMLRDEVTNNFNALSARIVTDLGHQAKTQQTQLENLRDLLRNTLTHMSDAEKERFENFAREALQLSNQQDKYLRSQLQEMATQQKNQLDSFMKQLSELTQMNATKLEQVRETVETQLVTLQKDNSEKLEQMRATVDEKLHQTLEQRLGESFKLVSERLEQVQKGLGEMQSLASGVGDLKKVLSNVKTRGTLGEIQLDNLLEQILTPEQYEQKVAVKKGSLERVDFAIRLPGKEDIHDTVFLPIDAKFPLEDYQRLVEAEESGDLALAMESAKMLENRIKAEAKSIQEKYINPPHTTDFALMFLPIEGLFAEVLRRPGLWEMLQREYRVVVTGPTTITALLNSLQMGFRTLAIQKRSSEVWKLLGAVKTEFGKFGDILEKTQKKLQEASNTIDTAAARSRTIARKLRNVEAVPLGEAASLLESVDVGLPD</sequence>
<comment type="similarity">
    <text evidence="2">Belongs to the RmuC family.</text>
</comment>
<evidence type="ECO:0000256" key="4">
    <source>
        <dbReference type="ARBA" id="ARBA00023172"/>
    </source>
</evidence>
<dbReference type="Proteomes" id="UP000192660">
    <property type="component" value="Unassembled WGS sequence"/>
</dbReference>
<dbReference type="RefSeq" id="WP_020375217.1">
    <property type="nucleotide sequence ID" value="NZ_FWWY01000001.1"/>
</dbReference>
<protein>
    <submittedName>
        <fullName evidence="6">DNA recombination protein RmuC</fullName>
    </submittedName>
</protein>
<organism evidence="6 7">
    <name type="scientific">Sulfobacillus thermosulfidooxidans (strain DSM 9293 / VKM B-1269 / AT-1)</name>
    <dbReference type="NCBI Taxonomy" id="929705"/>
    <lineage>
        <taxon>Bacteria</taxon>
        <taxon>Bacillati</taxon>
        <taxon>Bacillota</taxon>
        <taxon>Clostridia</taxon>
        <taxon>Eubacteriales</taxon>
        <taxon>Clostridiales Family XVII. Incertae Sedis</taxon>
        <taxon>Sulfobacillus</taxon>
    </lineage>
</organism>
<evidence type="ECO:0000256" key="1">
    <source>
        <dbReference type="ARBA" id="ARBA00003416"/>
    </source>
</evidence>
<reference evidence="7" key="1">
    <citation type="submission" date="2017-04" db="EMBL/GenBank/DDBJ databases">
        <authorList>
            <person name="Varghese N."/>
            <person name="Submissions S."/>
        </authorList>
    </citation>
    <scope>NUCLEOTIDE SEQUENCE [LARGE SCALE GENOMIC DNA]</scope>
    <source>
        <strain evidence="7">DSM 9293</strain>
    </source>
</reference>
<dbReference type="AlphaFoldDB" id="A0A1W1WBE5"/>
<evidence type="ECO:0000313" key="6">
    <source>
        <dbReference type="EMBL" id="SMC03597.1"/>
    </source>
</evidence>
<accession>A0A1W1WBE5</accession>
<dbReference type="PANTHER" id="PTHR30563:SF0">
    <property type="entry name" value="DNA RECOMBINATION PROTEIN RMUC"/>
    <property type="match status" value="1"/>
</dbReference>
<comment type="function">
    <text evidence="1">Involved in DNA recombination.</text>
</comment>
<gene>
    <name evidence="6" type="ORF">SAMN00768000_1165</name>
</gene>
<keyword evidence="7" id="KW-1185">Reference proteome</keyword>
<name>A0A1W1WBE5_SULTA</name>
<dbReference type="STRING" id="28034.BFX07_04150"/>
<keyword evidence="4" id="KW-0233">DNA recombination</keyword>
<dbReference type="EMBL" id="FWWY01000001">
    <property type="protein sequence ID" value="SMC03597.1"/>
    <property type="molecule type" value="Genomic_DNA"/>
</dbReference>
<evidence type="ECO:0000256" key="3">
    <source>
        <dbReference type="ARBA" id="ARBA00023054"/>
    </source>
</evidence>
<keyword evidence="3 5" id="KW-0175">Coiled coil</keyword>
<dbReference type="InterPro" id="IPR003798">
    <property type="entry name" value="DNA_recombination_RmuC"/>
</dbReference>
<proteinExistence type="inferred from homology"/>
<evidence type="ECO:0000313" key="7">
    <source>
        <dbReference type="Proteomes" id="UP000192660"/>
    </source>
</evidence>
<dbReference type="OrthoDB" id="370725at2"/>
<dbReference type="PANTHER" id="PTHR30563">
    <property type="entry name" value="DNA RECOMBINATION PROTEIN RMUC"/>
    <property type="match status" value="1"/>
</dbReference>
<dbReference type="GO" id="GO:0006310">
    <property type="term" value="P:DNA recombination"/>
    <property type="evidence" value="ECO:0007669"/>
    <property type="project" value="UniProtKB-KW"/>
</dbReference>
<dbReference type="Pfam" id="PF02646">
    <property type="entry name" value="RmuC"/>
    <property type="match status" value="1"/>
</dbReference>
<evidence type="ECO:0000256" key="2">
    <source>
        <dbReference type="ARBA" id="ARBA00009840"/>
    </source>
</evidence>
<feature type="coiled-coil region" evidence="5">
    <location>
        <begin position="100"/>
        <end position="190"/>
    </location>
</feature>
<evidence type="ECO:0000256" key="5">
    <source>
        <dbReference type="SAM" id="Coils"/>
    </source>
</evidence>